<feature type="compositionally biased region" description="Polar residues" evidence="10">
    <location>
        <begin position="190"/>
        <end position="199"/>
    </location>
</feature>
<dbReference type="GO" id="GO:0005743">
    <property type="term" value="C:mitochondrial inner membrane"/>
    <property type="evidence" value="ECO:0007669"/>
    <property type="project" value="UniProtKB-SubCell"/>
</dbReference>
<keyword evidence="8 9" id="KW-0472">Membrane</keyword>
<feature type="region of interest" description="Disordered" evidence="10">
    <location>
        <begin position="164"/>
        <end position="199"/>
    </location>
</feature>
<dbReference type="GO" id="GO:0033617">
    <property type="term" value="P:mitochondrial respiratory chain complex IV assembly"/>
    <property type="evidence" value="ECO:0007669"/>
    <property type="project" value="InterPro"/>
</dbReference>
<evidence type="ECO:0000256" key="3">
    <source>
        <dbReference type="ARBA" id="ARBA00017689"/>
    </source>
</evidence>
<keyword evidence="7 9" id="KW-0496">Mitochondrion</keyword>
<evidence type="ECO:0000313" key="12">
    <source>
        <dbReference type="Proteomes" id="UP001150941"/>
    </source>
</evidence>
<gene>
    <name evidence="11" type="ORF">N7468_004789</name>
</gene>
<sequence length="199" mass="22007">MTENPLRPDSQEPGSHLPAAIPSTDPKKPKHELPQSQVGKLWEAFGNPEEPVNALANASYKPRGKDPKDISYSDITGTINISELSSVHRSPGSRDSLMIGIGSGFATGGLRAVFGGARSLGSAANWAAAGFVVSSIGAYEFFRRRRIEEARNVTQMVGMMKELKDKKQREKEKAEEMARLAEEDRRKKSWTNPSNYKFW</sequence>
<dbReference type="OrthoDB" id="14603at2759"/>
<evidence type="ECO:0000256" key="7">
    <source>
        <dbReference type="ARBA" id="ARBA00023128"/>
    </source>
</evidence>
<dbReference type="AlphaFoldDB" id="A0A9W9P971"/>
<dbReference type="Pfam" id="PF12597">
    <property type="entry name" value="Cox20"/>
    <property type="match status" value="1"/>
</dbReference>
<comment type="caution">
    <text evidence="11">The sequence shown here is derived from an EMBL/GenBank/DDBJ whole genome shotgun (WGS) entry which is preliminary data.</text>
</comment>
<dbReference type="RefSeq" id="XP_058333089.1">
    <property type="nucleotide sequence ID" value="XM_058474086.1"/>
</dbReference>
<dbReference type="PIRSF" id="PIRSF007871">
    <property type="entry name" value="Cox20"/>
    <property type="match status" value="1"/>
</dbReference>
<feature type="region of interest" description="Disordered" evidence="10">
    <location>
        <begin position="1"/>
        <end position="41"/>
    </location>
</feature>
<evidence type="ECO:0000256" key="8">
    <source>
        <dbReference type="ARBA" id="ARBA00023136"/>
    </source>
</evidence>
<evidence type="ECO:0000256" key="2">
    <source>
        <dbReference type="ARBA" id="ARBA00009575"/>
    </source>
</evidence>
<proteinExistence type="inferred from homology"/>
<keyword evidence="6" id="KW-1133">Transmembrane helix</keyword>
<dbReference type="PANTHER" id="PTHR31586:SF1">
    <property type="entry name" value="CYTOCHROME C OXIDASE ASSEMBLY PROTEIN COX20, MITOCHONDRIAL"/>
    <property type="match status" value="1"/>
</dbReference>
<accession>A0A9W9P971</accession>
<reference evidence="11" key="2">
    <citation type="journal article" date="2023" name="IMA Fungus">
        <title>Comparative genomic study of the Penicillium genus elucidates a diverse pangenome and 15 lateral gene transfer events.</title>
        <authorList>
            <person name="Petersen C."/>
            <person name="Sorensen T."/>
            <person name="Nielsen M.R."/>
            <person name="Sondergaard T.E."/>
            <person name="Sorensen J.L."/>
            <person name="Fitzpatrick D.A."/>
            <person name="Frisvad J.C."/>
            <person name="Nielsen K.L."/>
        </authorList>
    </citation>
    <scope>NUCLEOTIDE SEQUENCE</scope>
    <source>
        <strain evidence="11">IBT 19713</strain>
    </source>
</reference>
<evidence type="ECO:0000256" key="10">
    <source>
        <dbReference type="SAM" id="MobiDB-lite"/>
    </source>
</evidence>
<evidence type="ECO:0000256" key="1">
    <source>
        <dbReference type="ARBA" id="ARBA00004273"/>
    </source>
</evidence>
<dbReference type="PANTHER" id="PTHR31586">
    <property type="entry name" value="CYTOCHROME C OXIDASE PROTEIN 20"/>
    <property type="match status" value="1"/>
</dbReference>
<keyword evidence="4" id="KW-0812">Transmembrane</keyword>
<evidence type="ECO:0000256" key="5">
    <source>
        <dbReference type="ARBA" id="ARBA00022792"/>
    </source>
</evidence>
<keyword evidence="12" id="KW-1185">Reference proteome</keyword>
<evidence type="ECO:0000313" key="11">
    <source>
        <dbReference type="EMBL" id="KAJ5240170.1"/>
    </source>
</evidence>
<comment type="subcellular location">
    <subcellularLocation>
        <location evidence="1 9">Mitochondrion inner membrane</location>
    </subcellularLocation>
</comment>
<evidence type="ECO:0000256" key="9">
    <source>
        <dbReference type="PIRNR" id="PIRNR007871"/>
    </source>
</evidence>
<organism evidence="11 12">
    <name type="scientific">Penicillium chermesinum</name>
    <dbReference type="NCBI Taxonomy" id="63820"/>
    <lineage>
        <taxon>Eukaryota</taxon>
        <taxon>Fungi</taxon>
        <taxon>Dikarya</taxon>
        <taxon>Ascomycota</taxon>
        <taxon>Pezizomycotina</taxon>
        <taxon>Eurotiomycetes</taxon>
        <taxon>Eurotiomycetidae</taxon>
        <taxon>Eurotiales</taxon>
        <taxon>Aspergillaceae</taxon>
        <taxon>Penicillium</taxon>
    </lineage>
</organism>
<dbReference type="EMBL" id="JAPQKS010000003">
    <property type="protein sequence ID" value="KAJ5240170.1"/>
    <property type="molecule type" value="Genomic_DNA"/>
</dbReference>
<dbReference type="InterPro" id="IPR022533">
    <property type="entry name" value="Cox20"/>
</dbReference>
<dbReference type="GeneID" id="83201389"/>
<dbReference type="Proteomes" id="UP001150941">
    <property type="component" value="Unassembled WGS sequence"/>
</dbReference>
<keyword evidence="5 9" id="KW-0999">Mitochondrion inner membrane</keyword>
<protein>
    <recommendedName>
        <fullName evidence="3 9">Cytochrome c oxidase assembly protein COX20, mitochondrial</fullName>
    </recommendedName>
</protein>
<name>A0A9W9P971_9EURO</name>
<comment type="function">
    <text evidence="9">Involved in the assembly of the cytochrome c oxidase complex.</text>
</comment>
<evidence type="ECO:0000256" key="4">
    <source>
        <dbReference type="ARBA" id="ARBA00022692"/>
    </source>
</evidence>
<comment type="similarity">
    <text evidence="2 9">Belongs to the COX20 family.</text>
</comment>
<feature type="compositionally biased region" description="Basic and acidic residues" evidence="10">
    <location>
        <begin position="164"/>
        <end position="186"/>
    </location>
</feature>
<evidence type="ECO:0000256" key="6">
    <source>
        <dbReference type="ARBA" id="ARBA00022989"/>
    </source>
</evidence>
<reference evidence="11" key="1">
    <citation type="submission" date="2022-11" db="EMBL/GenBank/DDBJ databases">
        <authorList>
            <person name="Petersen C."/>
        </authorList>
    </citation>
    <scope>NUCLEOTIDE SEQUENCE</scope>
    <source>
        <strain evidence="11">IBT 19713</strain>
    </source>
</reference>